<feature type="region of interest" description="Disordered" evidence="1">
    <location>
        <begin position="205"/>
        <end position="224"/>
    </location>
</feature>
<feature type="region of interest" description="Disordered" evidence="1">
    <location>
        <begin position="240"/>
        <end position="265"/>
    </location>
</feature>
<keyword evidence="3" id="KW-1185">Reference proteome</keyword>
<organism evidence="2 3">
    <name type="scientific">Paralysiella testudinis</name>
    <dbReference type="NCBI Taxonomy" id="2809020"/>
    <lineage>
        <taxon>Bacteria</taxon>
        <taxon>Pseudomonadati</taxon>
        <taxon>Pseudomonadota</taxon>
        <taxon>Betaproteobacteria</taxon>
        <taxon>Neisseriales</taxon>
        <taxon>Neisseriaceae</taxon>
        <taxon>Paralysiella</taxon>
    </lineage>
</organism>
<evidence type="ECO:0000313" key="2">
    <source>
        <dbReference type="EMBL" id="QRQ82880.1"/>
    </source>
</evidence>
<evidence type="ECO:0008006" key="4">
    <source>
        <dbReference type="Google" id="ProtNLM"/>
    </source>
</evidence>
<evidence type="ECO:0000313" key="3">
    <source>
        <dbReference type="Proteomes" id="UP000653156"/>
    </source>
</evidence>
<name>A0A892ZK92_9NEIS</name>
<dbReference type="EMBL" id="CP069798">
    <property type="protein sequence ID" value="QRQ82880.1"/>
    <property type="molecule type" value="Genomic_DNA"/>
</dbReference>
<evidence type="ECO:0000256" key="1">
    <source>
        <dbReference type="SAM" id="MobiDB-lite"/>
    </source>
</evidence>
<reference evidence="2" key="1">
    <citation type="submission" date="2021-02" db="EMBL/GenBank/DDBJ databases">
        <title>Neisseriaceae sp. 26B isolated from the cloaca of a Common Toad-headed Turtle (Mesoclemmys nasuta).</title>
        <authorList>
            <person name="Spergser J."/>
            <person name="Busse H.-J."/>
        </authorList>
    </citation>
    <scope>NUCLEOTIDE SEQUENCE</scope>
    <source>
        <strain evidence="2">26B</strain>
    </source>
</reference>
<accession>A0A892ZK92</accession>
<gene>
    <name evidence="2" type="ORF">JQU52_05750</name>
</gene>
<sequence>MSMFARDLAELAKPDFVVYNDFLALCGYHHKTTIMLSKFLWWARVTEEQHPEKNGWFFQTGKRMLQELGITRRGYEKAREILVGLGILDYKRAGVFAKMHWRLNTDKLYEVMHQIRGVSAPEFVSNVHSDQDGYPIPRFIPLELWHDWLAMYAAKLGFKPGIKAKRRAIQQLEALQKAGEDVAYRLAYNTQKQWTVFKPFAPRTDYSTGNAPTGKTSTDTRTTDDVMREQMAERHRAEEAIANARGSPGATMLREQALKSAGITK</sequence>
<dbReference type="KEGG" id="ptes:JQU52_05750"/>
<protein>
    <recommendedName>
        <fullName evidence="4">Replication protein</fullName>
    </recommendedName>
</protein>
<dbReference type="RefSeq" id="WP_230340176.1">
    <property type="nucleotide sequence ID" value="NZ_CP069798.1"/>
</dbReference>
<proteinExistence type="predicted"/>
<dbReference type="Proteomes" id="UP000653156">
    <property type="component" value="Chromosome"/>
</dbReference>
<dbReference type="AlphaFoldDB" id="A0A892ZK92"/>